<accession>A0A6J6HAY4</accession>
<dbReference type="InterPro" id="IPR020084">
    <property type="entry name" value="NUDIX_hydrolase_CS"/>
</dbReference>
<name>A0A6J6HAY4_9ZZZZ</name>
<dbReference type="SUPFAM" id="SSF55811">
    <property type="entry name" value="Nudix"/>
    <property type="match status" value="1"/>
</dbReference>
<evidence type="ECO:0000256" key="1">
    <source>
        <dbReference type="ARBA" id="ARBA00001946"/>
    </source>
</evidence>
<organism evidence="4">
    <name type="scientific">freshwater metagenome</name>
    <dbReference type="NCBI Taxonomy" id="449393"/>
    <lineage>
        <taxon>unclassified sequences</taxon>
        <taxon>metagenomes</taxon>
        <taxon>ecological metagenomes</taxon>
    </lineage>
</organism>
<dbReference type="PANTHER" id="PTHR43046:SF16">
    <property type="entry name" value="ADP-RIBOSE PYROPHOSPHATASE YJHB-RELATED"/>
    <property type="match status" value="1"/>
</dbReference>
<evidence type="ECO:0000259" key="3">
    <source>
        <dbReference type="PROSITE" id="PS51462"/>
    </source>
</evidence>
<dbReference type="EMBL" id="CAEZUP010000036">
    <property type="protein sequence ID" value="CAB4609653.1"/>
    <property type="molecule type" value="Genomic_DNA"/>
</dbReference>
<dbReference type="Gene3D" id="3.90.79.10">
    <property type="entry name" value="Nucleoside Triphosphate Pyrophosphohydrolase"/>
    <property type="match status" value="1"/>
</dbReference>
<protein>
    <submittedName>
        <fullName evidence="4">Unannotated protein</fullName>
    </submittedName>
</protein>
<reference evidence="4" key="1">
    <citation type="submission" date="2020-05" db="EMBL/GenBank/DDBJ databases">
        <authorList>
            <person name="Chiriac C."/>
            <person name="Salcher M."/>
            <person name="Ghai R."/>
            <person name="Kavagutti S V."/>
        </authorList>
    </citation>
    <scope>NUCLEOTIDE SEQUENCE</scope>
</reference>
<dbReference type="PROSITE" id="PS51462">
    <property type="entry name" value="NUDIX"/>
    <property type="match status" value="1"/>
</dbReference>
<dbReference type="AlphaFoldDB" id="A0A6J6HAY4"/>
<evidence type="ECO:0000313" key="4">
    <source>
        <dbReference type="EMBL" id="CAB4609653.1"/>
    </source>
</evidence>
<sequence>MASRTYSARAYRVLLRLFQMLPKMLRRWIVRIASPSYTVGAICVIERPDGHILLVRQAYRRRWGIPGGLLKRGEDPAIGARREVFEEVGIAITLVGSPAVVVDADPQRVDIVYRARPVSLSEIGEARPCSAEIVEVGWFSPTALPELQFETAEAMVALARLTTPRPEAREP</sequence>
<proteinExistence type="predicted"/>
<dbReference type="GO" id="GO:0016787">
    <property type="term" value="F:hydrolase activity"/>
    <property type="evidence" value="ECO:0007669"/>
    <property type="project" value="UniProtKB-KW"/>
</dbReference>
<evidence type="ECO:0000256" key="2">
    <source>
        <dbReference type="ARBA" id="ARBA00022801"/>
    </source>
</evidence>
<comment type="cofactor">
    <cofactor evidence="1">
        <name>Mg(2+)</name>
        <dbReference type="ChEBI" id="CHEBI:18420"/>
    </cofactor>
</comment>
<keyword evidence="2" id="KW-0378">Hydrolase</keyword>
<gene>
    <name evidence="4" type="ORF">UFOPK1835_01002</name>
</gene>
<feature type="domain" description="Nudix hydrolase" evidence="3">
    <location>
        <begin position="36"/>
        <end position="162"/>
    </location>
</feature>
<dbReference type="PANTHER" id="PTHR43046">
    <property type="entry name" value="GDP-MANNOSE MANNOSYL HYDROLASE"/>
    <property type="match status" value="1"/>
</dbReference>
<dbReference type="InterPro" id="IPR000086">
    <property type="entry name" value="NUDIX_hydrolase_dom"/>
</dbReference>
<dbReference type="PROSITE" id="PS00893">
    <property type="entry name" value="NUDIX_BOX"/>
    <property type="match status" value="1"/>
</dbReference>
<dbReference type="Pfam" id="PF00293">
    <property type="entry name" value="NUDIX"/>
    <property type="match status" value="1"/>
</dbReference>
<dbReference type="InterPro" id="IPR015797">
    <property type="entry name" value="NUDIX_hydrolase-like_dom_sf"/>
</dbReference>